<sequence>MRGLKRLFQIILEEGFYGVYFKLIGKVKSRILSKLMKEGKWEKAIRTGETLLSIFPDNMYYPLKVAECYQNINKDGQAYKIIQNYFDLNFNLNDVFEISEKQFSDQNLIKSKYLYLGGSNNEGLIEHRLINNKYLTKITQSEHKEVEKLFYSKIYKLYPEIKKVTPKFMGITQIKEHNLSLITMQKVEGMGLKLNDKVIHEVGKISKIISSITYGEIYKWFPSNIVKSGSEIHKLLWSFDSIHREHKNKELFMTLYNKMEQLNYLSESILLIERVETIIMEKKMYEKLQPMKHYSVQHGDFFYKNLLSEDNKIYVVDWGCMKIGPSWCDMAGFLGEIRQPFNKIHSNFLLNEKVTGHFEPIEKLFFIYTLITVWISEFSKKEFNNSLELYLRPAVELIEEIAKEIEIDKHKSNVKRQLNTM</sequence>
<name>A0A2A2IJP2_9BACI</name>
<proteinExistence type="predicted"/>
<dbReference type="Gene3D" id="3.90.1200.10">
    <property type="match status" value="1"/>
</dbReference>
<dbReference type="InterPro" id="IPR011990">
    <property type="entry name" value="TPR-like_helical_dom_sf"/>
</dbReference>
<keyword evidence="3" id="KW-1185">Reference proteome</keyword>
<dbReference type="EMBL" id="NPOA01000001">
    <property type="protein sequence ID" value="PAV31536.1"/>
    <property type="molecule type" value="Genomic_DNA"/>
</dbReference>
<dbReference type="OrthoDB" id="2837792at2"/>
<dbReference type="AlphaFoldDB" id="A0A2A2IJP2"/>
<organism evidence="2 3">
    <name type="scientific">Virgibacillus profundi</name>
    <dbReference type="NCBI Taxonomy" id="2024555"/>
    <lineage>
        <taxon>Bacteria</taxon>
        <taxon>Bacillati</taxon>
        <taxon>Bacillota</taxon>
        <taxon>Bacilli</taxon>
        <taxon>Bacillales</taxon>
        <taxon>Bacillaceae</taxon>
        <taxon>Virgibacillus</taxon>
    </lineage>
</organism>
<protein>
    <recommendedName>
        <fullName evidence="1">Aminoglycoside phosphotransferase domain-containing protein</fullName>
    </recommendedName>
</protein>
<reference evidence="2 3" key="1">
    <citation type="submission" date="2017-08" db="EMBL/GenBank/DDBJ databases">
        <title>Virgibacillus indicus sp. nov. and Virgibacillus profoundi sp. nov, two moderately halophilic bacteria isolated from marine sediment by using the Microfluidic Streak Plate.</title>
        <authorList>
            <person name="Xu B."/>
            <person name="Hu B."/>
            <person name="Wang J."/>
            <person name="Zhu Y."/>
            <person name="Huang L."/>
            <person name="Du W."/>
            <person name="Huang Y."/>
        </authorList>
    </citation>
    <scope>NUCLEOTIDE SEQUENCE [LARGE SCALE GENOMIC DNA]</scope>
    <source>
        <strain evidence="2 3">IO3-P3-H5</strain>
    </source>
</reference>
<feature type="domain" description="Aminoglycoside phosphotransferase" evidence="1">
    <location>
        <begin position="277"/>
        <end position="334"/>
    </location>
</feature>
<gene>
    <name evidence="2" type="ORF">CIL05_02440</name>
</gene>
<comment type="caution">
    <text evidence="2">The sequence shown here is derived from an EMBL/GenBank/DDBJ whole genome shotgun (WGS) entry which is preliminary data.</text>
</comment>
<dbReference type="SUPFAM" id="SSF56112">
    <property type="entry name" value="Protein kinase-like (PK-like)"/>
    <property type="match status" value="1"/>
</dbReference>
<evidence type="ECO:0000259" key="1">
    <source>
        <dbReference type="Pfam" id="PF01636"/>
    </source>
</evidence>
<evidence type="ECO:0000313" key="2">
    <source>
        <dbReference type="EMBL" id="PAV31536.1"/>
    </source>
</evidence>
<evidence type="ECO:0000313" key="3">
    <source>
        <dbReference type="Proteomes" id="UP000218887"/>
    </source>
</evidence>
<dbReference type="Pfam" id="PF01636">
    <property type="entry name" value="APH"/>
    <property type="match status" value="1"/>
</dbReference>
<dbReference type="Proteomes" id="UP000218887">
    <property type="component" value="Unassembled WGS sequence"/>
</dbReference>
<dbReference type="SUPFAM" id="SSF48452">
    <property type="entry name" value="TPR-like"/>
    <property type="match status" value="1"/>
</dbReference>
<accession>A0A2A2IJP2</accession>
<dbReference type="InterPro" id="IPR011009">
    <property type="entry name" value="Kinase-like_dom_sf"/>
</dbReference>
<dbReference type="InterPro" id="IPR002575">
    <property type="entry name" value="Aminoglycoside_PTrfase"/>
</dbReference>
<dbReference type="RefSeq" id="WP_095653905.1">
    <property type="nucleotide sequence ID" value="NZ_NPOA01000001.1"/>
</dbReference>